<reference evidence="13 14" key="1">
    <citation type="submission" date="2017-10" db="EMBL/GenBank/DDBJ databases">
        <title>Comparative genomics in systemic dimorphic fungi from Ajellomycetaceae.</title>
        <authorList>
            <person name="Munoz J.F."/>
            <person name="Mcewen J.G."/>
            <person name="Clay O.K."/>
            <person name="Cuomo C.A."/>
        </authorList>
    </citation>
    <scope>NUCLEOTIDE SEQUENCE [LARGE SCALE GENOMIC DNA]</scope>
    <source>
        <strain evidence="13 14">UAMH7299</strain>
    </source>
</reference>
<dbReference type="Gene3D" id="2.130.10.10">
    <property type="entry name" value="YVTN repeat-like/Quinoprotein amine dehydrogenase"/>
    <property type="match status" value="1"/>
</dbReference>
<dbReference type="STRING" id="1447883.A0A2B7Z3P4"/>
<keyword evidence="9" id="KW-0906">Nuclear pore complex</keyword>
<dbReference type="Proteomes" id="UP000224634">
    <property type="component" value="Unassembled WGS sequence"/>
</dbReference>
<keyword evidence="14" id="KW-1185">Reference proteome</keyword>
<dbReference type="GO" id="GO:0035859">
    <property type="term" value="C:Seh1-associated complex"/>
    <property type="evidence" value="ECO:0007669"/>
    <property type="project" value="TreeGrafter"/>
</dbReference>
<evidence type="ECO:0000256" key="7">
    <source>
        <dbReference type="ARBA" id="ARBA00022927"/>
    </source>
</evidence>
<sequence>MTGFNDFDAGHRDLVTVTKFNFYGTRILTASSDHRVKVWDQKDGTWQLTDTWRAHDAEIRDAAWNGPFTGQHIGTVGEDMKFKLWQEDVTQLPNSGRRFRNIFRLTSPVRTPYVSLDFRNIDLDSWLVLITRDGLLTVLEPANPDTLAEWQQIDQFRVCAEPSRGEETSFKVQFQHDPVDITHTILPSWDRKSLSLVVAAMDTVKIYRTDANRRFYHAIELTGHTGLVRDISWANGSVRGCDLIASGSKDGVVKVFEVYTTLAGSSGNSTNGNGNRPLSSSTTQSPAGRLATQSGIGSALANRSPVAMHRHGGADTHFKHTFKEVASIDSTHLDVWQVEFSFAGDCLLTSGDDGIVRFWKRSISGEWLEFSEADLTDEYGTHFSTTLIFLSPRELYVETLQLTAFLSLCTDKSKLLIID</sequence>
<evidence type="ECO:0000256" key="1">
    <source>
        <dbReference type="ARBA" id="ARBA00004567"/>
    </source>
</evidence>
<keyword evidence="5" id="KW-0677">Repeat</keyword>
<keyword evidence="8" id="KW-0811">Translocation</keyword>
<dbReference type="InterPro" id="IPR015943">
    <property type="entry name" value="WD40/YVTN_repeat-like_dom_sf"/>
</dbReference>
<dbReference type="GO" id="GO:0051028">
    <property type="term" value="P:mRNA transport"/>
    <property type="evidence" value="ECO:0007669"/>
    <property type="project" value="UniProtKB-KW"/>
</dbReference>
<evidence type="ECO:0000256" key="9">
    <source>
        <dbReference type="ARBA" id="ARBA00023132"/>
    </source>
</evidence>
<feature type="compositionally biased region" description="Low complexity" evidence="12">
    <location>
        <begin position="266"/>
        <end position="275"/>
    </location>
</feature>
<comment type="subcellular location">
    <subcellularLocation>
        <location evidence="1">Nucleus</location>
        <location evidence="1">Nuclear pore complex</location>
    </subcellularLocation>
</comment>
<feature type="repeat" description="WD" evidence="11">
    <location>
        <begin position="8"/>
        <end position="40"/>
    </location>
</feature>
<dbReference type="GO" id="GO:0005198">
    <property type="term" value="F:structural molecule activity"/>
    <property type="evidence" value="ECO:0007669"/>
    <property type="project" value="InterPro"/>
</dbReference>
<keyword evidence="3" id="KW-0813">Transport</keyword>
<dbReference type="OrthoDB" id="5566198at2759"/>
<dbReference type="EMBL" id="PDNA01000002">
    <property type="protein sequence ID" value="PGH27981.1"/>
    <property type="molecule type" value="Genomic_DNA"/>
</dbReference>
<dbReference type="AlphaFoldDB" id="A0A2B7Z3P4"/>
<evidence type="ECO:0000256" key="6">
    <source>
        <dbReference type="ARBA" id="ARBA00022816"/>
    </source>
</evidence>
<name>A0A2B7Z3P4_POLH7</name>
<dbReference type="GO" id="GO:0034198">
    <property type="term" value="P:cellular response to amino acid starvation"/>
    <property type="evidence" value="ECO:0007669"/>
    <property type="project" value="TreeGrafter"/>
</dbReference>
<dbReference type="Pfam" id="PF00400">
    <property type="entry name" value="WD40"/>
    <property type="match status" value="3"/>
</dbReference>
<gene>
    <name evidence="13" type="ORF">AJ80_00235</name>
</gene>
<dbReference type="PANTHER" id="PTHR11024:SF3">
    <property type="entry name" value="NUCLEOPORIN SEH1"/>
    <property type="match status" value="1"/>
</dbReference>
<comment type="caution">
    <text evidence="13">The sequence shown here is derived from an EMBL/GenBank/DDBJ whole genome shotgun (WGS) entry which is preliminary data.</text>
</comment>
<dbReference type="InterPro" id="IPR037363">
    <property type="entry name" value="Sec13/Seh1_fam"/>
</dbReference>
<dbReference type="GO" id="GO:0015031">
    <property type="term" value="P:protein transport"/>
    <property type="evidence" value="ECO:0007669"/>
    <property type="project" value="UniProtKB-KW"/>
</dbReference>
<dbReference type="SMART" id="SM00320">
    <property type="entry name" value="WD40"/>
    <property type="match status" value="4"/>
</dbReference>
<feature type="compositionally biased region" description="Polar residues" evidence="12">
    <location>
        <begin position="276"/>
        <end position="290"/>
    </location>
</feature>
<dbReference type="GO" id="GO:0031080">
    <property type="term" value="C:nuclear pore outer ring"/>
    <property type="evidence" value="ECO:0007669"/>
    <property type="project" value="TreeGrafter"/>
</dbReference>
<comment type="similarity">
    <text evidence="2">Belongs to the WD repeat SEC13 family.</text>
</comment>
<feature type="region of interest" description="Disordered" evidence="12">
    <location>
        <begin position="266"/>
        <end position="290"/>
    </location>
</feature>
<evidence type="ECO:0000256" key="2">
    <source>
        <dbReference type="ARBA" id="ARBA00010102"/>
    </source>
</evidence>
<dbReference type="SUPFAM" id="SSF50978">
    <property type="entry name" value="WD40 repeat-like"/>
    <property type="match status" value="1"/>
</dbReference>
<evidence type="ECO:0000256" key="10">
    <source>
        <dbReference type="ARBA" id="ARBA00023242"/>
    </source>
</evidence>
<keyword evidence="7" id="KW-0653">Protein transport</keyword>
<evidence type="ECO:0000256" key="12">
    <source>
        <dbReference type="SAM" id="MobiDB-lite"/>
    </source>
</evidence>
<accession>A0A2B7Z3P4</accession>
<evidence type="ECO:0000256" key="8">
    <source>
        <dbReference type="ARBA" id="ARBA00023010"/>
    </source>
</evidence>
<dbReference type="PROSITE" id="PS50294">
    <property type="entry name" value="WD_REPEATS_REGION"/>
    <property type="match status" value="1"/>
</dbReference>
<dbReference type="GO" id="GO:1904263">
    <property type="term" value="P:positive regulation of TORC1 signaling"/>
    <property type="evidence" value="ECO:0007669"/>
    <property type="project" value="TreeGrafter"/>
</dbReference>
<dbReference type="PANTHER" id="PTHR11024">
    <property type="entry name" value="NUCLEAR PORE COMPLEX PROTEIN SEC13 / SEH1 FAMILY MEMBER"/>
    <property type="match status" value="1"/>
</dbReference>
<keyword evidence="10" id="KW-0539">Nucleus</keyword>
<evidence type="ECO:0000256" key="11">
    <source>
        <dbReference type="PROSITE-ProRule" id="PRU00221"/>
    </source>
</evidence>
<dbReference type="PROSITE" id="PS50082">
    <property type="entry name" value="WD_REPEATS_2"/>
    <property type="match status" value="1"/>
</dbReference>
<proteinExistence type="inferred from homology"/>
<keyword evidence="4 11" id="KW-0853">WD repeat</keyword>
<protein>
    <submittedName>
        <fullName evidence="13">Uncharacterized protein</fullName>
    </submittedName>
</protein>
<evidence type="ECO:0000256" key="3">
    <source>
        <dbReference type="ARBA" id="ARBA00022448"/>
    </source>
</evidence>
<dbReference type="InterPro" id="IPR001680">
    <property type="entry name" value="WD40_rpt"/>
</dbReference>
<dbReference type="InterPro" id="IPR036322">
    <property type="entry name" value="WD40_repeat_dom_sf"/>
</dbReference>
<evidence type="ECO:0000313" key="14">
    <source>
        <dbReference type="Proteomes" id="UP000224634"/>
    </source>
</evidence>
<keyword evidence="6" id="KW-0509">mRNA transport</keyword>
<evidence type="ECO:0000256" key="4">
    <source>
        <dbReference type="ARBA" id="ARBA00022574"/>
    </source>
</evidence>
<evidence type="ECO:0000256" key="5">
    <source>
        <dbReference type="ARBA" id="ARBA00022737"/>
    </source>
</evidence>
<organism evidence="13 14">
    <name type="scientific">Polytolypa hystricis (strain UAMH7299)</name>
    <dbReference type="NCBI Taxonomy" id="1447883"/>
    <lineage>
        <taxon>Eukaryota</taxon>
        <taxon>Fungi</taxon>
        <taxon>Dikarya</taxon>
        <taxon>Ascomycota</taxon>
        <taxon>Pezizomycotina</taxon>
        <taxon>Eurotiomycetes</taxon>
        <taxon>Eurotiomycetidae</taxon>
        <taxon>Onygenales</taxon>
        <taxon>Onygenales incertae sedis</taxon>
        <taxon>Polytolypa</taxon>
    </lineage>
</organism>
<evidence type="ECO:0000313" key="13">
    <source>
        <dbReference type="EMBL" id="PGH27981.1"/>
    </source>
</evidence>